<dbReference type="Pfam" id="PF01909">
    <property type="entry name" value="NTP_transf_2"/>
    <property type="match status" value="1"/>
</dbReference>
<evidence type="ECO:0000259" key="1">
    <source>
        <dbReference type="Pfam" id="PF01909"/>
    </source>
</evidence>
<dbReference type="Proteomes" id="UP000623172">
    <property type="component" value="Unassembled WGS sequence"/>
</dbReference>
<dbReference type="RefSeq" id="WP_249315715.1">
    <property type="nucleotide sequence ID" value="NZ_JACRSR010000001.1"/>
</dbReference>
<dbReference type="Gene3D" id="3.30.460.10">
    <property type="entry name" value="Beta Polymerase, domain 2"/>
    <property type="match status" value="1"/>
</dbReference>
<dbReference type="InterPro" id="IPR043519">
    <property type="entry name" value="NT_sf"/>
</dbReference>
<dbReference type="InterPro" id="IPR002934">
    <property type="entry name" value="Polymerase_NTP_transf_dom"/>
</dbReference>
<evidence type="ECO:0000313" key="2">
    <source>
        <dbReference type="EMBL" id="MBC8531305.1"/>
    </source>
</evidence>
<reference evidence="2" key="1">
    <citation type="submission" date="2020-08" db="EMBL/GenBank/DDBJ databases">
        <title>Genome public.</title>
        <authorList>
            <person name="Liu C."/>
            <person name="Sun Q."/>
        </authorList>
    </citation>
    <scope>NUCLEOTIDE SEQUENCE</scope>
    <source>
        <strain evidence="2">NSJ-53</strain>
    </source>
</reference>
<comment type="caution">
    <text evidence="2">The sequence shown here is derived from an EMBL/GenBank/DDBJ whole genome shotgun (WGS) entry which is preliminary data.</text>
</comment>
<dbReference type="SUPFAM" id="SSF81301">
    <property type="entry name" value="Nucleotidyltransferase"/>
    <property type="match status" value="1"/>
</dbReference>
<proteinExistence type="predicted"/>
<dbReference type="GO" id="GO:0016779">
    <property type="term" value="F:nucleotidyltransferase activity"/>
    <property type="evidence" value="ECO:0007669"/>
    <property type="project" value="InterPro"/>
</dbReference>
<dbReference type="EMBL" id="JACRSR010000001">
    <property type="protein sequence ID" value="MBC8531305.1"/>
    <property type="molecule type" value="Genomic_DNA"/>
</dbReference>
<keyword evidence="3" id="KW-1185">Reference proteome</keyword>
<accession>A0A926HQ25</accession>
<evidence type="ECO:0000313" key="3">
    <source>
        <dbReference type="Proteomes" id="UP000623172"/>
    </source>
</evidence>
<protein>
    <submittedName>
        <fullName evidence="2">Nucleotidyltransferase domain-containing protein</fullName>
    </submittedName>
</protein>
<organism evidence="2 3">
    <name type="scientific">Gehongia tenuis</name>
    <dbReference type="NCBI Taxonomy" id="2763655"/>
    <lineage>
        <taxon>Bacteria</taxon>
        <taxon>Bacillati</taxon>
        <taxon>Bacillota</taxon>
        <taxon>Clostridia</taxon>
        <taxon>Christensenellales</taxon>
        <taxon>Christensenellaceae</taxon>
        <taxon>Gehongia</taxon>
    </lineage>
</organism>
<feature type="domain" description="Polymerase nucleotidyl transferase" evidence="1">
    <location>
        <begin position="32"/>
        <end position="62"/>
    </location>
</feature>
<dbReference type="CDD" id="cd05403">
    <property type="entry name" value="NT_KNTase_like"/>
    <property type="match status" value="1"/>
</dbReference>
<name>A0A926HQ25_9FIRM</name>
<sequence length="358" mass="40449">MDEMTRRAFYARNDRIVAAIIQRAQKQCPGSLALIGVFGSFLTGAVHEKSDLDLLIVVNDERGSKALSQCFIMDGIGFDLYCTPWNALEADAKYTHPHLLKLMNSKILYCGDESYQQRLQALRDEARQRMAGALSWSVYHAAQNYLSSALKALGALTLLEDPASCRYQSVFLIHALEDALCMLNQTYYQLGTKKRSEELASFPRLPADFMNVHRRAVEADTLSEIKESSTRLARIVNAYFEDIKAGLARPAPTAGDLRGSYEEMFSNWRNKMRRAAKENDLYLSLTSAAAFQACLLEFSELFDLPSFDMMSRFESKDLIKSAEAFDAVLDAYRGEYRKAGLTVQQYTGIDDFEQQYNP</sequence>
<gene>
    <name evidence="2" type="ORF">H8696_05520</name>
</gene>
<dbReference type="AlphaFoldDB" id="A0A926HQ25"/>